<dbReference type="SUPFAM" id="SSF109635">
    <property type="entry name" value="DnaK suppressor protein DksA, alpha-hairpin domain"/>
    <property type="match status" value="1"/>
</dbReference>
<evidence type="ECO:0000256" key="3">
    <source>
        <dbReference type="ARBA" id="ARBA00022833"/>
    </source>
</evidence>
<dbReference type="Pfam" id="PF01258">
    <property type="entry name" value="zf-dskA_traR"/>
    <property type="match status" value="1"/>
</dbReference>
<feature type="domain" description="DnaK suppressor protein-like N-terminal" evidence="7">
    <location>
        <begin position="9"/>
        <end position="71"/>
    </location>
</feature>
<comment type="caution">
    <text evidence="8">The sequence shown here is derived from an EMBL/GenBank/DDBJ whole genome shotgun (WGS) entry which is preliminary data.</text>
</comment>
<evidence type="ECO:0000256" key="4">
    <source>
        <dbReference type="PROSITE-ProRule" id="PRU00510"/>
    </source>
</evidence>
<keyword evidence="9" id="KW-1185">Reference proteome</keyword>
<dbReference type="PANTHER" id="PTHR33823:SF4">
    <property type="entry name" value="GENERAL STRESS PROTEIN 16O"/>
    <property type="match status" value="1"/>
</dbReference>
<dbReference type="Gene3D" id="1.20.120.910">
    <property type="entry name" value="DksA, coiled-coil domain"/>
    <property type="match status" value="1"/>
</dbReference>
<dbReference type="EMBL" id="JAVKPH010000004">
    <property type="protein sequence ID" value="MDR5652092.1"/>
    <property type="molecule type" value="Genomic_DNA"/>
</dbReference>
<protein>
    <submittedName>
        <fullName evidence="8">TraR/DksA family transcriptional regulator</fullName>
    </submittedName>
</protein>
<name>A0ABU1F5E0_9RHOB</name>
<feature type="compositionally biased region" description="Basic and acidic residues" evidence="5">
    <location>
        <begin position="30"/>
        <end position="43"/>
    </location>
</feature>
<dbReference type="PANTHER" id="PTHR33823">
    <property type="entry name" value="RNA POLYMERASE-BINDING TRANSCRIPTION FACTOR DKSA-RELATED"/>
    <property type="match status" value="1"/>
</dbReference>
<evidence type="ECO:0000259" key="7">
    <source>
        <dbReference type="Pfam" id="PF21173"/>
    </source>
</evidence>
<evidence type="ECO:0000313" key="8">
    <source>
        <dbReference type="EMBL" id="MDR5652092.1"/>
    </source>
</evidence>
<dbReference type="PROSITE" id="PS51128">
    <property type="entry name" value="ZF_DKSA_2"/>
    <property type="match status" value="1"/>
</dbReference>
<dbReference type="InterPro" id="IPR048487">
    <property type="entry name" value="DksA-like_N"/>
</dbReference>
<evidence type="ECO:0000259" key="6">
    <source>
        <dbReference type="Pfam" id="PF01258"/>
    </source>
</evidence>
<gene>
    <name evidence="8" type="ORF">RGD00_05740</name>
</gene>
<keyword evidence="1" id="KW-0479">Metal-binding</keyword>
<reference evidence="8 9" key="1">
    <citation type="submission" date="2023-09" db="EMBL/GenBank/DDBJ databases">
        <title>Xinfangfangia sedmenti sp. nov., isolated the sedment.</title>
        <authorList>
            <person name="Xu L."/>
        </authorList>
    </citation>
    <scope>NUCLEOTIDE SEQUENCE [LARGE SCALE GENOMIC DNA]</scope>
    <source>
        <strain evidence="8 9">LG-4</strain>
    </source>
</reference>
<dbReference type="Pfam" id="PF21173">
    <property type="entry name" value="DksA-like_N"/>
    <property type="match status" value="1"/>
</dbReference>
<dbReference type="Proteomes" id="UP001247754">
    <property type="component" value="Unassembled WGS sequence"/>
</dbReference>
<evidence type="ECO:0000256" key="1">
    <source>
        <dbReference type="ARBA" id="ARBA00022723"/>
    </source>
</evidence>
<sequence>MTTIAARKAQLEARLDDLRGRLRSIEAELQGHDTADWEDRATESEEDEVLEGMGVSGAQEIRKILAALERIEAGEYGYCTKCGAEIAPERLDVLPFTPFCRNCAV</sequence>
<proteinExistence type="predicted"/>
<dbReference type="InterPro" id="IPR000962">
    <property type="entry name" value="Znf_DskA_TraR"/>
</dbReference>
<feature type="domain" description="Zinc finger DksA/TraR C4-type" evidence="6">
    <location>
        <begin position="74"/>
        <end position="104"/>
    </location>
</feature>
<dbReference type="RefSeq" id="WP_310456336.1">
    <property type="nucleotide sequence ID" value="NZ_JAVKPH010000004.1"/>
</dbReference>
<evidence type="ECO:0000256" key="5">
    <source>
        <dbReference type="SAM" id="MobiDB-lite"/>
    </source>
</evidence>
<dbReference type="InterPro" id="IPR037187">
    <property type="entry name" value="DnaK_N"/>
</dbReference>
<feature type="zinc finger region" description="dksA C4-type" evidence="4">
    <location>
        <begin position="79"/>
        <end position="103"/>
    </location>
</feature>
<keyword evidence="2" id="KW-0863">Zinc-finger</keyword>
<dbReference type="SUPFAM" id="SSF57716">
    <property type="entry name" value="Glucocorticoid receptor-like (DNA-binding domain)"/>
    <property type="match status" value="1"/>
</dbReference>
<evidence type="ECO:0000313" key="9">
    <source>
        <dbReference type="Proteomes" id="UP001247754"/>
    </source>
</evidence>
<feature type="region of interest" description="Disordered" evidence="5">
    <location>
        <begin position="30"/>
        <end position="52"/>
    </location>
</feature>
<accession>A0ABU1F5E0</accession>
<evidence type="ECO:0000256" key="2">
    <source>
        <dbReference type="ARBA" id="ARBA00022771"/>
    </source>
</evidence>
<organism evidence="8 9">
    <name type="scientific">Ruixingdingia sedimenti</name>
    <dbReference type="NCBI Taxonomy" id="3073604"/>
    <lineage>
        <taxon>Bacteria</taxon>
        <taxon>Pseudomonadati</taxon>
        <taxon>Pseudomonadota</taxon>
        <taxon>Alphaproteobacteria</taxon>
        <taxon>Rhodobacterales</taxon>
        <taxon>Paracoccaceae</taxon>
        <taxon>Ruixingdingia</taxon>
    </lineage>
</organism>
<keyword evidence="3" id="KW-0862">Zinc</keyword>